<evidence type="ECO:0000256" key="1">
    <source>
        <dbReference type="ARBA" id="ARBA00008903"/>
    </source>
</evidence>
<dbReference type="RefSeq" id="WP_145662282.1">
    <property type="nucleotide sequence ID" value="NZ_VITK01000003.1"/>
</dbReference>
<organism evidence="2 3">
    <name type="scientific">Bradyrhizobium stylosanthis</name>
    <dbReference type="NCBI Taxonomy" id="1803665"/>
    <lineage>
        <taxon>Bacteria</taxon>
        <taxon>Pseudomonadati</taxon>
        <taxon>Pseudomonadota</taxon>
        <taxon>Alphaproteobacteria</taxon>
        <taxon>Hyphomicrobiales</taxon>
        <taxon>Nitrobacteraceae</taxon>
        <taxon>Bradyrhizobium</taxon>
    </lineage>
</organism>
<dbReference type="Gene3D" id="3.30.1780.10">
    <property type="entry name" value="ornithine cyclodeaminase, domain 1"/>
    <property type="match status" value="1"/>
</dbReference>
<evidence type="ECO:0000313" key="3">
    <source>
        <dbReference type="Proteomes" id="UP000319949"/>
    </source>
</evidence>
<sequence>MTVSNAAVSFVPASAVLEVLNWKQVIESLSRAYSVPHGPMVSPLRTVARNGRIWLRSLTAIPPGARFMGGKLFGMGPKPAINYLIPLFEQETGELRALVDGAFITSFRTASTSAAALDVLAPKEDLVVGMIGSGQEAVAHARAIHAIRRIRELRIFSPTPASRARFAKTFQAETGVTCVAADTPEDAVRPATLVVAAARSRDESPILYGDWLDNCQAVVSVGSTVPEQREIDTSVVARCDLIVCDVLDEVMHETGDMIAAKEASVSFEQKCVSLNDLLCGKVASRVGSAGMPMFKSVGAGIQDIVCAELAYELAGKAGRLVPLPIEFYRKTI</sequence>
<dbReference type="SUPFAM" id="SSF51735">
    <property type="entry name" value="NAD(P)-binding Rossmann-fold domains"/>
    <property type="match status" value="1"/>
</dbReference>
<dbReference type="GO" id="GO:0005737">
    <property type="term" value="C:cytoplasm"/>
    <property type="evidence" value="ECO:0007669"/>
    <property type="project" value="TreeGrafter"/>
</dbReference>
<reference evidence="2 3" key="1">
    <citation type="submission" date="2019-06" db="EMBL/GenBank/DDBJ databases">
        <title>Genomic Encyclopedia of Type Strains, Phase IV (KMG-V): Genome sequencing to study the core and pangenomes of soil and plant-associated prokaryotes.</title>
        <authorList>
            <person name="Whitman W."/>
        </authorList>
    </citation>
    <scope>NUCLEOTIDE SEQUENCE [LARGE SCALE GENOMIC DNA]</scope>
    <source>
        <strain evidence="2 3">BR 510</strain>
    </source>
</reference>
<dbReference type="AlphaFoldDB" id="A0A560DZ79"/>
<dbReference type="PIRSF" id="PIRSF001439">
    <property type="entry name" value="CryM"/>
    <property type="match status" value="1"/>
</dbReference>
<dbReference type="InterPro" id="IPR023401">
    <property type="entry name" value="ODC_N"/>
</dbReference>
<dbReference type="PANTHER" id="PTHR13812">
    <property type="entry name" value="KETIMINE REDUCTASE MU-CRYSTALLIN"/>
    <property type="match status" value="1"/>
</dbReference>
<name>A0A560DZ79_9BRAD</name>
<gene>
    <name evidence="2" type="ORF">FBZ96_1031211</name>
</gene>
<dbReference type="InterPro" id="IPR003462">
    <property type="entry name" value="ODC_Mu_crystall"/>
</dbReference>
<accession>A0A560DZ79</accession>
<dbReference type="InterPro" id="IPR036291">
    <property type="entry name" value="NAD(P)-bd_dom_sf"/>
</dbReference>
<dbReference type="OrthoDB" id="9809203at2"/>
<comment type="caution">
    <text evidence="2">The sequence shown here is derived from an EMBL/GenBank/DDBJ whole genome shotgun (WGS) entry which is preliminary data.</text>
</comment>
<dbReference type="PANTHER" id="PTHR13812:SF19">
    <property type="entry name" value="KETIMINE REDUCTASE MU-CRYSTALLIN"/>
    <property type="match status" value="1"/>
</dbReference>
<evidence type="ECO:0000313" key="2">
    <source>
        <dbReference type="EMBL" id="TWB02429.1"/>
    </source>
</evidence>
<proteinExistence type="inferred from homology"/>
<dbReference type="Gene3D" id="3.40.50.720">
    <property type="entry name" value="NAD(P)-binding Rossmann-like Domain"/>
    <property type="match status" value="1"/>
</dbReference>
<dbReference type="EMBL" id="VITK01000003">
    <property type="protein sequence ID" value="TWB02429.1"/>
    <property type="molecule type" value="Genomic_DNA"/>
</dbReference>
<dbReference type="GO" id="GO:0042562">
    <property type="term" value="F:hormone binding"/>
    <property type="evidence" value="ECO:0007669"/>
    <property type="project" value="TreeGrafter"/>
</dbReference>
<dbReference type="Pfam" id="PF02423">
    <property type="entry name" value="OCD_Mu_crystall"/>
    <property type="match status" value="1"/>
</dbReference>
<keyword evidence="3" id="KW-1185">Reference proteome</keyword>
<protein>
    <submittedName>
        <fullName evidence="2">Ornithine cyclodeaminase/alanine dehydrogenase</fullName>
    </submittedName>
</protein>
<dbReference type="Proteomes" id="UP000319949">
    <property type="component" value="Unassembled WGS sequence"/>
</dbReference>
<comment type="similarity">
    <text evidence="1">Belongs to the ornithine cyclodeaminase/mu-crystallin family.</text>
</comment>